<dbReference type="Proteomes" id="UP001151760">
    <property type="component" value="Unassembled WGS sequence"/>
</dbReference>
<protein>
    <submittedName>
        <fullName evidence="2">Ribonuclease H-like domain-containing protein</fullName>
    </submittedName>
</protein>
<evidence type="ECO:0000313" key="3">
    <source>
        <dbReference type="Proteomes" id="UP001151760"/>
    </source>
</evidence>
<keyword evidence="3" id="KW-1185">Reference proteome</keyword>
<evidence type="ECO:0000313" key="2">
    <source>
        <dbReference type="EMBL" id="GJT99699.1"/>
    </source>
</evidence>
<organism evidence="2 3">
    <name type="scientific">Tanacetum coccineum</name>
    <dbReference type="NCBI Taxonomy" id="301880"/>
    <lineage>
        <taxon>Eukaryota</taxon>
        <taxon>Viridiplantae</taxon>
        <taxon>Streptophyta</taxon>
        <taxon>Embryophyta</taxon>
        <taxon>Tracheophyta</taxon>
        <taxon>Spermatophyta</taxon>
        <taxon>Magnoliopsida</taxon>
        <taxon>eudicotyledons</taxon>
        <taxon>Gunneridae</taxon>
        <taxon>Pentapetalae</taxon>
        <taxon>asterids</taxon>
        <taxon>campanulids</taxon>
        <taxon>Asterales</taxon>
        <taxon>Asteraceae</taxon>
        <taxon>Asteroideae</taxon>
        <taxon>Anthemideae</taxon>
        <taxon>Anthemidinae</taxon>
        <taxon>Tanacetum</taxon>
    </lineage>
</organism>
<gene>
    <name evidence="2" type="ORF">Tco_1110038</name>
</gene>
<evidence type="ECO:0000259" key="1">
    <source>
        <dbReference type="Pfam" id="PF13960"/>
    </source>
</evidence>
<proteinExistence type="predicted"/>
<sequence>MGVMKGYVRNQSRPKGSIVEGYASEEVIDFYTNYLESVKGIGVPQSRHVGRLHGVRTAGSKYSSPDHKLFEIAHFVVLEHMTCVAPYIQEHMETLRAENIGRTDTWYTKRHNEQFATWLKDKVAANMGQPNVDKIVERLGEGSRWLVPRYIHTMSGRGRGKRGVSKGAREFEGAVYEIEFRNNLPCGEN</sequence>
<reference evidence="2" key="1">
    <citation type="journal article" date="2022" name="Int. J. Mol. Sci.">
        <title>Draft Genome of Tanacetum Coccineum: Genomic Comparison of Closely Related Tanacetum-Family Plants.</title>
        <authorList>
            <person name="Yamashiro T."/>
            <person name="Shiraishi A."/>
            <person name="Nakayama K."/>
            <person name="Satake H."/>
        </authorList>
    </citation>
    <scope>NUCLEOTIDE SEQUENCE</scope>
</reference>
<dbReference type="Pfam" id="PF13960">
    <property type="entry name" value="DUF4218"/>
    <property type="match status" value="1"/>
</dbReference>
<feature type="domain" description="DUF4218" evidence="1">
    <location>
        <begin position="2"/>
        <end position="39"/>
    </location>
</feature>
<dbReference type="PANTHER" id="PTHR48258:SF9">
    <property type="entry name" value="OS01G0348150 PROTEIN"/>
    <property type="match status" value="1"/>
</dbReference>
<dbReference type="PANTHER" id="PTHR48258">
    <property type="entry name" value="DUF4218 DOMAIN-CONTAINING PROTEIN-RELATED"/>
    <property type="match status" value="1"/>
</dbReference>
<dbReference type="InterPro" id="IPR025452">
    <property type="entry name" value="DUF4218"/>
</dbReference>
<dbReference type="EMBL" id="BQNB010020794">
    <property type="protein sequence ID" value="GJT99699.1"/>
    <property type="molecule type" value="Genomic_DNA"/>
</dbReference>
<accession>A0ABQ5IHP3</accession>
<reference evidence="2" key="2">
    <citation type="submission" date="2022-01" db="EMBL/GenBank/DDBJ databases">
        <authorList>
            <person name="Yamashiro T."/>
            <person name="Shiraishi A."/>
            <person name="Satake H."/>
            <person name="Nakayama K."/>
        </authorList>
    </citation>
    <scope>NUCLEOTIDE SEQUENCE</scope>
</reference>
<comment type="caution">
    <text evidence="2">The sequence shown here is derived from an EMBL/GenBank/DDBJ whole genome shotgun (WGS) entry which is preliminary data.</text>
</comment>
<name>A0ABQ5IHP3_9ASTR</name>